<feature type="non-terminal residue" evidence="2">
    <location>
        <position position="1"/>
    </location>
</feature>
<feature type="non-terminal residue" evidence="2">
    <location>
        <position position="108"/>
    </location>
</feature>
<evidence type="ECO:0000313" key="2">
    <source>
        <dbReference type="EMBL" id="JAS56429.1"/>
    </source>
</evidence>
<accession>A0A1B6G1V1</accession>
<gene>
    <name evidence="2" type="ORF">g.45694</name>
</gene>
<dbReference type="EMBL" id="GECZ01013340">
    <property type="protein sequence ID" value="JAS56429.1"/>
    <property type="molecule type" value="Transcribed_RNA"/>
</dbReference>
<protein>
    <submittedName>
        <fullName evidence="2">Uncharacterized protein</fullName>
    </submittedName>
</protein>
<name>A0A1B6G1V1_9HEMI</name>
<feature type="region of interest" description="Disordered" evidence="1">
    <location>
        <begin position="48"/>
        <end position="74"/>
    </location>
</feature>
<organism evidence="2">
    <name type="scientific">Cuerna arida</name>
    <dbReference type="NCBI Taxonomy" id="1464854"/>
    <lineage>
        <taxon>Eukaryota</taxon>
        <taxon>Metazoa</taxon>
        <taxon>Ecdysozoa</taxon>
        <taxon>Arthropoda</taxon>
        <taxon>Hexapoda</taxon>
        <taxon>Insecta</taxon>
        <taxon>Pterygota</taxon>
        <taxon>Neoptera</taxon>
        <taxon>Paraneoptera</taxon>
        <taxon>Hemiptera</taxon>
        <taxon>Auchenorrhyncha</taxon>
        <taxon>Membracoidea</taxon>
        <taxon>Cicadellidae</taxon>
        <taxon>Cicadellinae</taxon>
        <taxon>Proconiini</taxon>
        <taxon>Cuerna</taxon>
    </lineage>
</organism>
<feature type="compositionally biased region" description="Polar residues" evidence="1">
    <location>
        <begin position="48"/>
        <end position="61"/>
    </location>
</feature>
<dbReference type="AlphaFoldDB" id="A0A1B6G1V1"/>
<feature type="region of interest" description="Disordered" evidence="1">
    <location>
        <begin position="87"/>
        <end position="108"/>
    </location>
</feature>
<sequence>YFKSTEEEIRIEQSSIQYQSNNDLTLLQKDGIAVERIASVSKTIQNEDSEVNNTRVQTHTEQPVHISDTHNKPSGEELAFEQMVMKDQSPNYVTPQNDGIPEENIDSV</sequence>
<reference evidence="2" key="1">
    <citation type="submission" date="2015-11" db="EMBL/GenBank/DDBJ databases">
        <title>De novo transcriptome assembly of four potential Pierce s Disease insect vectors from Arizona vineyards.</title>
        <authorList>
            <person name="Tassone E.E."/>
        </authorList>
    </citation>
    <scope>NUCLEOTIDE SEQUENCE</scope>
</reference>
<feature type="compositionally biased region" description="Polar residues" evidence="1">
    <location>
        <begin position="88"/>
        <end position="97"/>
    </location>
</feature>
<proteinExistence type="predicted"/>
<evidence type="ECO:0000256" key="1">
    <source>
        <dbReference type="SAM" id="MobiDB-lite"/>
    </source>
</evidence>